<feature type="chain" id="PRO_5024301000" evidence="4">
    <location>
        <begin position="30"/>
        <end position="472"/>
    </location>
</feature>
<feature type="domain" description="AB hydrolase-1" evidence="5">
    <location>
        <begin position="89"/>
        <end position="441"/>
    </location>
</feature>
<sequence length="472" mass="51040">MRRSIKIISSAIAGLIAATGLTGTAPAAAADKLGGYYGQRLTWTSCGKGFEAFECTKLKVPLDYTNPSGKQIKITMIRLPATGKKIGSIVLNFGGPGGSGVDGLILNKSAVSASVRARFDVVSFDPRGVGRSSPVRCLSPLDLDAFHSADRTPDSKAELKQLKGWAKRFAKGCETHSGKQLLKHVGTGEAARDMDVMRAALGDRRLTYFGWSYGTYLGARYADLFPMRIRAMVLDGAEDPNQTGEEFVRAQVAGFQVARESFLRDCFKAKDCPFKKQTLTAARKRLDALLSRADRAPLRNTHDGRQVTETVVRTAVDAALYSKNNWPVLRQALTAAFKGDGTLMLRIADGYNGRLPNGLYTNMLEAHRAISCVDHPESACPYWPVRGTRFTKKVRAKGSPPIVVVGTTRDPATPYQLARRLAAQLSNGVLLTNDADGHLAYAGGASCLERQVDHYLITTRAPRPGACSAAQT</sequence>
<dbReference type="InterPro" id="IPR029058">
    <property type="entry name" value="AB_hydrolase_fold"/>
</dbReference>
<accession>A0A5S4EUU7</accession>
<comment type="caution">
    <text evidence="6">The sequence shown here is derived from an EMBL/GenBank/DDBJ whole genome shotgun (WGS) entry which is preliminary data.</text>
</comment>
<comment type="similarity">
    <text evidence="1">Belongs to the peptidase S33 family.</text>
</comment>
<feature type="signal peptide" evidence="4">
    <location>
        <begin position="1"/>
        <end position="29"/>
    </location>
</feature>
<evidence type="ECO:0000259" key="5">
    <source>
        <dbReference type="Pfam" id="PF00561"/>
    </source>
</evidence>
<dbReference type="AlphaFoldDB" id="A0A5S4EUU7"/>
<evidence type="ECO:0000256" key="1">
    <source>
        <dbReference type="ARBA" id="ARBA00010088"/>
    </source>
</evidence>
<dbReference type="GO" id="GO:0016787">
    <property type="term" value="F:hydrolase activity"/>
    <property type="evidence" value="ECO:0007669"/>
    <property type="project" value="UniProtKB-KW"/>
</dbReference>
<dbReference type="OrthoDB" id="3930934at2"/>
<organism evidence="6 7">
    <name type="scientific">Nonomuraea turkmeniaca</name>
    <dbReference type="NCBI Taxonomy" id="103838"/>
    <lineage>
        <taxon>Bacteria</taxon>
        <taxon>Bacillati</taxon>
        <taxon>Actinomycetota</taxon>
        <taxon>Actinomycetes</taxon>
        <taxon>Streptosporangiales</taxon>
        <taxon>Streptosporangiaceae</taxon>
        <taxon>Nonomuraea</taxon>
    </lineage>
</organism>
<dbReference type="InterPro" id="IPR051601">
    <property type="entry name" value="Serine_prot/Carboxylest_S33"/>
</dbReference>
<keyword evidence="3 6" id="KW-0378">Hydrolase</keyword>
<keyword evidence="2 4" id="KW-0732">Signal</keyword>
<evidence type="ECO:0000256" key="3">
    <source>
        <dbReference type="ARBA" id="ARBA00022801"/>
    </source>
</evidence>
<evidence type="ECO:0000313" key="7">
    <source>
        <dbReference type="Proteomes" id="UP000309128"/>
    </source>
</evidence>
<gene>
    <name evidence="6" type="ORF">ETD86_52760</name>
</gene>
<name>A0A5S4EUU7_9ACTN</name>
<reference evidence="6 7" key="1">
    <citation type="submission" date="2019-05" db="EMBL/GenBank/DDBJ databases">
        <title>Draft genome sequence of Nonomuraea turkmeniaca DSM 43926.</title>
        <authorList>
            <person name="Saricaoglu S."/>
            <person name="Isik K."/>
        </authorList>
    </citation>
    <scope>NUCLEOTIDE SEQUENCE [LARGE SCALE GENOMIC DNA]</scope>
    <source>
        <strain evidence="6 7">DSM 43926</strain>
    </source>
</reference>
<dbReference type="Pfam" id="PF00561">
    <property type="entry name" value="Abhydrolase_1"/>
    <property type="match status" value="1"/>
</dbReference>
<evidence type="ECO:0000256" key="4">
    <source>
        <dbReference type="SAM" id="SignalP"/>
    </source>
</evidence>
<evidence type="ECO:0000313" key="6">
    <source>
        <dbReference type="EMBL" id="TMR06447.1"/>
    </source>
</evidence>
<dbReference type="Gene3D" id="3.40.50.1820">
    <property type="entry name" value="alpha/beta hydrolase"/>
    <property type="match status" value="1"/>
</dbReference>
<dbReference type="PANTHER" id="PTHR43248">
    <property type="entry name" value="2-SUCCINYL-6-HYDROXY-2,4-CYCLOHEXADIENE-1-CARBOXYLATE SYNTHASE"/>
    <property type="match status" value="1"/>
</dbReference>
<dbReference type="InterPro" id="IPR000073">
    <property type="entry name" value="AB_hydrolase_1"/>
</dbReference>
<dbReference type="SUPFAM" id="SSF53474">
    <property type="entry name" value="alpha/beta-Hydrolases"/>
    <property type="match status" value="1"/>
</dbReference>
<proteinExistence type="inferred from homology"/>
<keyword evidence="7" id="KW-1185">Reference proteome</keyword>
<evidence type="ECO:0000256" key="2">
    <source>
        <dbReference type="ARBA" id="ARBA00022729"/>
    </source>
</evidence>
<dbReference type="Proteomes" id="UP000309128">
    <property type="component" value="Unassembled WGS sequence"/>
</dbReference>
<dbReference type="PANTHER" id="PTHR43248:SF29">
    <property type="entry name" value="TRIPEPTIDYL AMINOPEPTIDASE"/>
    <property type="match status" value="1"/>
</dbReference>
<protein>
    <submittedName>
        <fullName evidence="6">Alpha/beta hydrolase</fullName>
    </submittedName>
</protein>
<dbReference type="EMBL" id="VCKY01000418">
    <property type="protein sequence ID" value="TMR06447.1"/>
    <property type="molecule type" value="Genomic_DNA"/>
</dbReference>